<accession>A0A221VXU8</accession>
<dbReference type="GO" id="GO:0005737">
    <property type="term" value="C:cytoplasm"/>
    <property type="evidence" value="ECO:0007669"/>
    <property type="project" value="UniProtKB-SubCell"/>
</dbReference>
<evidence type="ECO:0000313" key="12">
    <source>
        <dbReference type="EMBL" id="ASO18323.1"/>
    </source>
</evidence>
<evidence type="ECO:0000256" key="8">
    <source>
        <dbReference type="ARBA" id="ARBA00022691"/>
    </source>
</evidence>
<reference evidence="12 13" key="1">
    <citation type="submission" date="2017-07" db="EMBL/GenBank/DDBJ databases">
        <title>Complete genome sequence of Actinoalloteichus hoggarensis DSM 45943, type strain of Actinoalloteichus hoggarensis.</title>
        <authorList>
            <person name="Ruckert C."/>
            <person name="Nouioui I."/>
            <person name="Willmese J."/>
            <person name="van Wezel G."/>
            <person name="Klenk H.-P."/>
            <person name="Kalinowski J."/>
            <person name="Zotchev S.B."/>
        </authorList>
    </citation>
    <scope>NUCLEOTIDE SEQUENCE [LARGE SCALE GENOMIC DNA]</scope>
    <source>
        <strain evidence="12 13">DSM 45943</strain>
    </source>
</reference>
<sequence>MPETLQARLAEFAASLRAVGAIRSHAVEHAFAAVARHRCVPRFRYGPETITVPQDELPGDQLLDIVYSHRSLLTSIGQDGRLPSSSSAPTLMARMLEALDLRSGMRVLEIGAGTGYNAALITTITGAPVVTVDAGAATAQGAAESIHRLGLGDRVTVVDGDGYRGELSGGPYDRVVVTCGVAGFSPHWFDQLAPGGLVLAPVAHGGVHPVLAATRHADTVVATAALWADFMPAAGPLRPAELAGGDPADYVPPAPVTRILDASPARTQDAYNDLWFFLATRDPGITRAYMADDSVDTTTGACALRSPHGTAWVHIDGSITATGRSSVAEDLRALIREWSSAGRPALTRFSAVLDRTETAEPLWTTTRWNVETNAADSAACTT</sequence>
<proteinExistence type="inferred from homology"/>
<keyword evidence="5" id="KW-0963">Cytoplasm</keyword>
<dbReference type="KEGG" id="ahg:AHOG_03325"/>
<name>A0A221VXU8_9PSEU</name>
<dbReference type="EC" id="2.1.1.77" evidence="3"/>
<dbReference type="GO" id="GO:0032259">
    <property type="term" value="P:methylation"/>
    <property type="evidence" value="ECO:0007669"/>
    <property type="project" value="UniProtKB-KW"/>
</dbReference>
<evidence type="ECO:0000256" key="4">
    <source>
        <dbReference type="ARBA" id="ARBA00013346"/>
    </source>
</evidence>
<keyword evidence="6 12" id="KW-0489">Methyltransferase</keyword>
<dbReference type="OrthoDB" id="5143400at2"/>
<dbReference type="InterPro" id="IPR029063">
    <property type="entry name" value="SAM-dependent_MTases_sf"/>
</dbReference>
<dbReference type="Pfam" id="PF01135">
    <property type="entry name" value="PCMT"/>
    <property type="match status" value="1"/>
</dbReference>
<dbReference type="PANTHER" id="PTHR11579">
    <property type="entry name" value="PROTEIN-L-ISOASPARTATE O-METHYLTRANSFERASE"/>
    <property type="match status" value="1"/>
</dbReference>
<evidence type="ECO:0000256" key="11">
    <source>
        <dbReference type="ARBA" id="ARBA00031350"/>
    </source>
</evidence>
<evidence type="ECO:0000256" key="9">
    <source>
        <dbReference type="ARBA" id="ARBA00030757"/>
    </source>
</evidence>
<dbReference type="RefSeq" id="WP_093940044.1">
    <property type="nucleotide sequence ID" value="NZ_CP022521.1"/>
</dbReference>
<keyword evidence="13" id="KW-1185">Reference proteome</keyword>
<dbReference type="Gene3D" id="3.40.50.150">
    <property type="entry name" value="Vaccinia Virus protein VP39"/>
    <property type="match status" value="1"/>
</dbReference>
<evidence type="ECO:0000256" key="10">
    <source>
        <dbReference type="ARBA" id="ARBA00031323"/>
    </source>
</evidence>
<evidence type="ECO:0000313" key="13">
    <source>
        <dbReference type="Proteomes" id="UP000204221"/>
    </source>
</evidence>
<protein>
    <recommendedName>
        <fullName evidence="4">Protein-L-isoaspartate O-methyltransferase</fullName>
        <ecNumber evidence="3">2.1.1.77</ecNumber>
    </recommendedName>
    <alternativeName>
        <fullName evidence="11">L-isoaspartyl protein carboxyl methyltransferase</fullName>
    </alternativeName>
    <alternativeName>
        <fullName evidence="9">Protein L-isoaspartyl methyltransferase</fullName>
    </alternativeName>
    <alternativeName>
        <fullName evidence="10">Protein-beta-aspartate methyltransferase</fullName>
    </alternativeName>
</protein>
<evidence type="ECO:0000256" key="5">
    <source>
        <dbReference type="ARBA" id="ARBA00022490"/>
    </source>
</evidence>
<keyword evidence="8" id="KW-0949">S-adenosyl-L-methionine</keyword>
<gene>
    <name evidence="12" type="primary">pcm1</name>
    <name evidence="12" type="ORF">AHOG_03325</name>
</gene>
<evidence type="ECO:0000256" key="7">
    <source>
        <dbReference type="ARBA" id="ARBA00022679"/>
    </source>
</evidence>
<keyword evidence="7 12" id="KW-0808">Transferase</keyword>
<dbReference type="CDD" id="cd02440">
    <property type="entry name" value="AdoMet_MTases"/>
    <property type="match status" value="1"/>
</dbReference>
<dbReference type="SUPFAM" id="SSF53335">
    <property type="entry name" value="S-adenosyl-L-methionine-dependent methyltransferases"/>
    <property type="match status" value="1"/>
</dbReference>
<dbReference type="AlphaFoldDB" id="A0A221VXU8"/>
<dbReference type="Proteomes" id="UP000204221">
    <property type="component" value="Chromosome"/>
</dbReference>
<evidence type="ECO:0000256" key="6">
    <source>
        <dbReference type="ARBA" id="ARBA00022603"/>
    </source>
</evidence>
<dbReference type="InterPro" id="IPR000682">
    <property type="entry name" value="PCMT"/>
</dbReference>
<evidence type="ECO:0000256" key="1">
    <source>
        <dbReference type="ARBA" id="ARBA00004496"/>
    </source>
</evidence>
<evidence type="ECO:0000256" key="3">
    <source>
        <dbReference type="ARBA" id="ARBA00011890"/>
    </source>
</evidence>
<organism evidence="12 13">
    <name type="scientific">Actinoalloteichus hoggarensis</name>
    <dbReference type="NCBI Taxonomy" id="1470176"/>
    <lineage>
        <taxon>Bacteria</taxon>
        <taxon>Bacillati</taxon>
        <taxon>Actinomycetota</taxon>
        <taxon>Actinomycetes</taxon>
        <taxon>Pseudonocardiales</taxon>
        <taxon>Pseudonocardiaceae</taxon>
        <taxon>Actinoalloteichus</taxon>
    </lineage>
</organism>
<dbReference type="PANTHER" id="PTHR11579:SF0">
    <property type="entry name" value="PROTEIN-L-ISOASPARTATE(D-ASPARTATE) O-METHYLTRANSFERASE"/>
    <property type="match status" value="1"/>
</dbReference>
<comment type="subcellular location">
    <subcellularLocation>
        <location evidence="1">Cytoplasm</location>
    </subcellularLocation>
</comment>
<dbReference type="GO" id="GO:0004719">
    <property type="term" value="F:protein-L-isoaspartate (D-aspartate) O-methyltransferase activity"/>
    <property type="evidence" value="ECO:0007669"/>
    <property type="project" value="UniProtKB-EC"/>
</dbReference>
<evidence type="ECO:0000256" key="2">
    <source>
        <dbReference type="ARBA" id="ARBA00005369"/>
    </source>
</evidence>
<dbReference type="EMBL" id="CP022521">
    <property type="protein sequence ID" value="ASO18323.1"/>
    <property type="molecule type" value="Genomic_DNA"/>
</dbReference>
<comment type="similarity">
    <text evidence="2">Belongs to the methyltransferase superfamily. L-isoaspartyl/D-aspartyl protein methyltransferase family.</text>
</comment>